<dbReference type="InterPro" id="IPR013087">
    <property type="entry name" value="Znf_C2H2_type"/>
</dbReference>
<feature type="compositionally biased region" description="Basic residues" evidence="1">
    <location>
        <begin position="109"/>
        <end position="126"/>
    </location>
</feature>
<dbReference type="EMBL" id="OV696692">
    <property type="protein sequence ID" value="CAH1269054.1"/>
    <property type="molecule type" value="Genomic_DNA"/>
</dbReference>
<feature type="domain" description="C2H2-type" evidence="2">
    <location>
        <begin position="58"/>
        <end position="79"/>
    </location>
</feature>
<dbReference type="AlphaFoldDB" id="A0A8K0AA39"/>
<proteinExistence type="predicted"/>
<sequence length="467" mass="52532">MARPGDDDYVWSDFDFSDFEEDLETLQSEEYIVEDDLSDGDDQSDAVTNAAASKLYVCEVCGKKYKIARWFDKHKSKEHPETITAEAPQPGTSNTSDEQGASNNTSAKGPRKATQSRRKLKVKRPTSKFEEKDALQEGPQLLTDALQEATNNPAWKVTFGSMETPGNRARRTATEILDIWPNVDSKNFILTLFTLLCSVITAGDTSVLFTAGNEVMWAAYHKLCSGEVFHSLWNNLMSKLKKDPCPSLYIFITKKVFEGLLKMKHNVDAPPSSGNCNSDDIRNMSEAEEQVLRYVAGYIPHALLKRYKKCNNKIAKLYVSVLEQWKVSGTRHSDTSFLKYTEGWVNAVDRGGLFNVTDKVYLFFRAMEKIVRSTANIQQLNQGIATGIKHETISKLETDFLVNKYWCVIACDITDEKASVALMEKVLSYYVNLRCKAFADAYMLVHNAAASKKGEKSLRKSLNSQDS</sequence>
<evidence type="ECO:0000313" key="3">
    <source>
        <dbReference type="EMBL" id="CAH1269054.1"/>
    </source>
</evidence>
<feature type="compositionally biased region" description="Polar residues" evidence="1">
    <location>
        <begin position="90"/>
        <end position="107"/>
    </location>
</feature>
<gene>
    <name evidence="3" type="primary">Hypp4075</name>
    <name evidence="3" type="ORF">BLAG_LOCUS21809</name>
</gene>
<organism evidence="3 4">
    <name type="scientific">Branchiostoma lanceolatum</name>
    <name type="common">Common lancelet</name>
    <name type="synonym">Amphioxus lanceolatum</name>
    <dbReference type="NCBI Taxonomy" id="7740"/>
    <lineage>
        <taxon>Eukaryota</taxon>
        <taxon>Metazoa</taxon>
        <taxon>Chordata</taxon>
        <taxon>Cephalochordata</taxon>
        <taxon>Leptocardii</taxon>
        <taxon>Amphioxiformes</taxon>
        <taxon>Branchiostomatidae</taxon>
        <taxon>Branchiostoma</taxon>
    </lineage>
</organism>
<dbReference type="Proteomes" id="UP000838412">
    <property type="component" value="Chromosome 7"/>
</dbReference>
<evidence type="ECO:0000256" key="1">
    <source>
        <dbReference type="SAM" id="MobiDB-lite"/>
    </source>
</evidence>
<protein>
    <submittedName>
        <fullName evidence="3">Hypp4075 protein</fullName>
    </submittedName>
</protein>
<feature type="region of interest" description="Disordered" evidence="1">
    <location>
        <begin position="78"/>
        <end position="137"/>
    </location>
</feature>
<reference evidence="3" key="1">
    <citation type="submission" date="2022-01" db="EMBL/GenBank/DDBJ databases">
        <authorList>
            <person name="Braso-Vives M."/>
        </authorList>
    </citation>
    <scope>NUCLEOTIDE SEQUENCE</scope>
</reference>
<evidence type="ECO:0000259" key="2">
    <source>
        <dbReference type="PROSITE" id="PS00028"/>
    </source>
</evidence>
<accession>A0A8K0AA39</accession>
<name>A0A8K0AA39_BRALA</name>
<keyword evidence="4" id="KW-1185">Reference proteome</keyword>
<evidence type="ECO:0000313" key="4">
    <source>
        <dbReference type="Proteomes" id="UP000838412"/>
    </source>
</evidence>
<dbReference type="OrthoDB" id="10052386at2759"/>
<dbReference type="PROSITE" id="PS00028">
    <property type="entry name" value="ZINC_FINGER_C2H2_1"/>
    <property type="match status" value="1"/>
</dbReference>